<protein>
    <submittedName>
        <fullName evidence="4">Phosphatase</fullName>
    </submittedName>
</protein>
<dbReference type="InterPro" id="IPR003695">
    <property type="entry name" value="Ppx_GppA_N"/>
</dbReference>
<dbReference type="InterPro" id="IPR043129">
    <property type="entry name" value="ATPase_NBD"/>
</dbReference>
<dbReference type="Gene3D" id="3.30.420.40">
    <property type="match status" value="1"/>
</dbReference>
<evidence type="ECO:0000313" key="4">
    <source>
        <dbReference type="EMBL" id="MSU08654.1"/>
    </source>
</evidence>
<feature type="region of interest" description="Disordered" evidence="2">
    <location>
        <begin position="334"/>
        <end position="356"/>
    </location>
</feature>
<dbReference type="RefSeq" id="WP_154406814.1">
    <property type="nucleotide sequence ID" value="NZ_VUNR01000010.1"/>
</dbReference>
<proteinExistence type="inferred from homology"/>
<dbReference type="Gene3D" id="3.30.420.150">
    <property type="entry name" value="Exopolyphosphatase. Domain 2"/>
    <property type="match status" value="1"/>
</dbReference>
<dbReference type="PANTHER" id="PTHR30005">
    <property type="entry name" value="EXOPOLYPHOSPHATASE"/>
    <property type="match status" value="1"/>
</dbReference>
<feature type="domain" description="Ppx/GppA phosphatase N-terminal" evidence="3">
    <location>
        <begin position="16"/>
        <end position="303"/>
    </location>
</feature>
<dbReference type="InterPro" id="IPR050273">
    <property type="entry name" value="GppA/Ppx_hydrolase"/>
</dbReference>
<comment type="similarity">
    <text evidence="1">Belongs to the GppA/Ppx family.</text>
</comment>
<gene>
    <name evidence="4" type="ORF">FYJ84_06605</name>
</gene>
<dbReference type="AlphaFoldDB" id="A0A6I2UGL1"/>
<comment type="caution">
    <text evidence="4">The sequence shown here is derived from an EMBL/GenBank/DDBJ whole genome shotgun (WGS) entry which is preliminary data.</text>
</comment>
<keyword evidence="5" id="KW-1185">Reference proteome</keyword>
<sequence length="356" mass="38963">MYTIVDVGSNTIRMNVYDIRDDKLRLLFTKKATAGLASYVKDKRMSAAGIDRVVEVLEDFQETLSNLNIPEMHVFATASLRNVENSHDAVAEIERRTGVAVQVLSGREEAELDFLGAAREAAVKKGLLVDIGGGSTELVAYKEGKIRAAVSIAKGSLNSYNKYVKGILPTKEERRLIRADFLKKLDGIKAFEGKNKYKLMCGVGGTVRAALKLDQLFFGKSAAENLLQVSHVGYIIKAMEQKENQEKFIKNMGLLLDVVPDRIRTILPGMIILYAVAKRFKCESILVAHTGVREGFMYNYVLKKGHIGQDGLAGDDEKDNQAADTAQGVEAVQAVAEAQSAGEKETSGDNQEKAGE</sequence>
<dbReference type="EMBL" id="VUNR01000010">
    <property type="protein sequence ID" value="MSU08654.1"/>
    <property type="molecule type" value="Genomic_DNA"/>
</dbReference>
<dbReference type="CDD" id="cd24052">
    <property type="entry name" value="ASKHA_NBD_HpPPX-GppA-like"/>
    <property type="match status" value="1"/>
</dbReference>
<organism evidence="4 5">
    <name type="scientific">Anaerovibrio slackiae</name>
    <dbReference type="NCBI Taxonomy" id="2652309"/>
    <lineage>
        <taxon>Bacteria</taxon>
        <taxon>Bacillati</taxon>
        <taxon>Bacillota</taxon>
        <taxon>Negativicutes</taxon>
        <taxon>Selenomonadales</taxon>
        <taxon>Selenomonadaceae</taxon>
        <taxon>Anaerovibrio</taxon>
    </lineage>
</organism>
<dbReference type="SUPFAM" id="SSF53067">
    <property type="entry name" value="Actin-like ATPase domain"/>
    <property type="match status" value="2"/>
</dbReference>
<name>A0A6I2UGL1_9FIRM</name>
<accession>A0A6I2UGL1</accession>
<dbReference type="Pfam" id="PF02541">
    <property type="entry name" value="Ppx-GppA"/>
    <property type="match status" value="1"/>
</dbReference>
<evidence type="ECO:0000256" key="1">
    <source>
        <dbReference type="ARBA" id="ARBA00007125"/>
    </source>
</evidence>
<dbReference type="PANTHER" id="PTHR30005:SF0">
    <property type="entry name" value="RETROGRADE REGULATION PROTEIN 2"/>
    <property type="match status" value="1"/>
</dbReference>
<evidence type="ECO:0000313" key="5">
    <source>
        <dbReference type="Proteomes" id="UP000433181"/>
    </source>
</evidence>
<dbReference type="Proteomes" id="UP000433181">
    <property type="component" value="Unassembled WGS sequence"/>
</dbReference>
<evidence type="ECO:0000256" key="2">
    <source>
        <dbReference type="SAM" id="MobiDB-lite"/>
    </source>
</evidence>
<feature type="compositionally biased region" description="Basic and acidic residues" evidence="2">
    <location>
        <begin position="342"/>
        <end position="356"/>
    </location>
</feature>
<dbReference type="GeneID" id="96778585"/>
<evidence type="ECO:0000259" key="3">
    <source>
        <dbReference type="Pfam" id="PF02541"/>
    </source>
</evidence>
<reference evidence="4 5" key="1">
    <citation type="submission" date="2019-08" db="EMBL/GenBank/DDBJ databases">
        <title>In-depth cultivation of the pig gut microbiome towards novel bacterial diversity and tailored functional studies.</title>
        <authorList>
            <person name="Wylensek D."/>
            <person name="Hitch T.C.A."/>
            <person name="Clavel T."/>
        </authorList>
    </citation>
    <scope>NUCLEOTIDE SEQUENCE [LARGE SCALE GENOMIC DNA]</scope>
    <source>
        <strain evidence="4 5">WCA-693-APC-5D-A</strain>
    </source>
</reference>